<keyword evidence="6" id="KW-1185">Reference proteome</keyword>
<dbReference type="CDD" id="cd06224">
    <property type="entry name" value="REM"/>
    <property type="match status" value="1"/>
</dbReference>
<dbReference type="InterPro" id="IPR023578">
    <property type="entry name" value="Ras_GEF_dom_sf"/>
</dbReference>
<dbReference type="SMART" id="SM00147">
    <property type="entry name" value="RasGEF"/>
    <property type="match status" value="1"/>
</dbReference>
<evidence type="ECO:0000256" key="2">
    <source>
        <dbReference type="PROSITE-ProRule" id="PRU00168"/>
    </source>
</evidence>
<evidence type="ECO:0000313" key="5">
    <source>
        <dbReference type="EMBL" id="RNF03493.1"/>
    </source>
</evidence>
<protein>
    <submittedName>
        <fullName evidence="5">Guanine nucleotide releasing protein</fullName>
    </submittedName>
</protein>
<evidence type="ECO:0000259" key="3">
    <source>
        <dbReference type="PROSITE" id="PS50009"/>
    </source>
</evidence>
<evidence type="ECO:0000256" key="1">
    <source>
        <dbReference type="ARBA" id="ARBA00022658"/>
    </source>
</evidence>
<comment type="caution">
    <text evidence="5">The sequence shown here is derived from an EMBL/GenBank/DDBJ whole genome shotgun (WGS) entry which is preliminary data.</text>
</comment>
<organism evidence="5 6">
    <name type="scientific">Trypanosoma conorhini</name>
    <dbReference type="NCBI Taxonomy" id="83891"/>
    <lineage>
        <taxon>Eukaryota</taxon>
        <taxon>Discoba</taxon>
        <taxon>Euglenozoa</taxon>
        <taxon>Kinetoplastea</taxon>
        <taxon>Metakinetoplastina</taxon>
        <taxon>Trypanosomatida</taxon>
        <taxon>Trypanosomatidae</taxon>
        <taxon>Trypanosoma</taxon>
    </lineage>
</organism>
<feature type="domain" description="N-terminal Ras-GEF" evidence="4">
    <location>
        <begin position="153"/>
        <end position="290"/>
    </location>
</feature>
<dbReference type="InterPro" id="IPR000651">
    <property type="entry name" value="Ras-like_Gua-exchang_fac_N"/>
</dbReference>
<evidence type="ECO:0000313" key="6">
    <source>
        <dbReference type="Proteomes" id="UP000284403"/>
    </source>
</evidence>
<reference evidence="5 6" key="1">
    <citation type="journal article" date="2018" name="BMC Genomics">
        <title>Genomic comparison of Trypanosoma conorhini and Trypanosoma rangeli to Trypanosoma cruzi strains of high and low virulence.</title>
        <authorList>
            <person name="Bradwell K.R."/>
            <person name="Koparde V.N."/>
            <person name="Matveyev A.V."/>
            <person name="Serrano M.G."/>
            <person name="Alves J.M."/>
            <person name="Parikh H."/>
            <person name="Huang B."/>
            <person name="Lee V."/>
            <person name="Espinosa-Alvarez O."/>
            <person name="Ortiz P.A."/>
            <person name="Costa-Martins A.G."/>
            <person name="Teixeira M.M."/>
            <person name="Buck G.A."/>
        </authorList>
    </citation>
    <scope>NUCLEOTIDE SEQUENCE [LARGE SCALE GENOMIC DNA]</scope>
    <source>
        <strain evidence="5 6">025E</strain>
    </source>
</reference>
<dbReference type="PROSITE" id="PS50212">
    <property type="entry name" value="RASGEF_NTER"/>
    <property type="match status" value="1"/>
</dbReference>
<dbReference type="OrthoDB" id="10254377at2759"/>
<dbReference type="PANTHER" id="PTHR23113">
    <property type="entry name" value="GUANINE NUCLEOTIDE EXCHANGE FACTOR"/>
    <property type="match status" value="1"/>
</dbReference>
<dbReference type="Gene3D" id="1.10.840.10">
    <property type="entry name" value="Ras guanine-nucleotide exchange factors catalytic domain"/>
    <property type="match status" value="1"/>
</dbReference>
<dbReference type="Proteomes" id="UP000284403">
    <property type="component" value="Unassembled WGS sequence"/>
</dbReference>
<dbReference type="AlphaFoldDB" id="A0A3R7MCU4"/>
<dbReference type="EMBL" id="MKKU01000719">
    <property type="protein sequence ID" value="RNF03493.1"/>
    <property type="molecule type" value="Genomic_DNA"/>
</dbReference>
<name>A0A3R7MCU4_9TRYP</name>
<dbReference type="InterPro" id="IPR008937">
    <property type="entry name" value="Ras-like_GEF"/>
</dbReference>
<sequence>MVAAASADWGQLRLYVRMEGLSPFALIVDEELTLEALEQTARRYVRDRYGPRADADHLLLRLIKFSGSDNLMDFSRARKPHSPVKTLADAKLTEYTASDAGDDYAFVKVLPAYHDSNSPEAIRASFRILRAPVLNDGFAAGVEGGGAAALIPSSTYMSFAGFHRLVLMMTDPRNPQRDLFARVVLLTYRQFVTPEELLGRLIERYHVPALTRPGAAARSALERRCYLELCRDIQSAVFGVLELWVKCYYEDFSSDALYHRLRSFASEKIDQAGAPAALLRRMAEGDRTAPCGRAPAMPFGVPRQGATPIAVLAQYPPREIAAQLTILTSYVHRRLTGPELLERRCETGGASLMPTFVQYRDFFARVTNWASYAVVAEKDLARRRENLAALMLLCDELVKRRNWDMLVAVYGGMKAPAVKRLRHTWASLPSGTVELSARLQKLLDSETGYKSLKEVLRKSSCLLFPCITIFLQELRELEGSKYAQEGLLNFECCLRQYRLLQILLQGKEVAVDHLVPNEALMGAFGHWQPVEASILMQFSNEAEKP</sequence>
<dbReference type="SUPFAM" id="SSF48366">
    <property type="entry name" value="Ras GEF"/>
    <property type="match status" value="1"/>
</dbReference>
<dbReference type="Gene3D" id="1.20.870.10">
    <property type="entry name" value="Son of sevenless (SoS) protein Chain: S domain 1"/>
    <property type="match status" value="1"/>
</dbReference>
<gene>
    <name evidence="5" type="ORF">Tco025E_08215</name>
</gene>
<proteinExistence type="predicted"/>
<dbReference type="GeneID" id="40321826"/>
<dbReference type="GO" id="GO:0005085">
    <property type="term" value="F:guanyl-nucleotide exchange factor activity"/>
    <property type="evidence" value="ECO:0007669"/>
    <property type="project" value="UniProtKB-KW"/>
</dbReference>
<dbReference type="InterPro" id="IPR036964">
    <property type="entry name" value="RASGEF_cat_dom_sf"/>
</dbReference>
<keyword evidence="1 2" id="KW-0344">Guanine-nucleotide releasing factor</keyword>
<dbReference type="InterPro" id="IPR001895">
    <property type="entry name" value="RASGEF_cat_dom"/>
</dbReference>
<dbReference type="PROSITE" id="PS50009">
    <property type="entry name" value="RASGEF_CAT"/>
    <property type="match status" value="1"/>
</dbReference>
<dbReference type="Pfam" id="PF00617">
    <property type="entry name" value="RasGEF"/>
    <property type="match status" value="1"/>
</dbReference>
<dbReference type="Pfam" id="PF00618">
    <property type="entry name" value="RasGEF_N"/>
    <property type="match status" value="1"/>
</dbReference>
<accession>A0A3R7MCU4</accession>
<feature type="domain" description="Ras-GEF" evidence="3">
    <location>
        <begin position="316"/>
        <end position="545"/>
    </location>
</feature>
<dbReference type="GO" id="GO:0007264">
    <property type="term" value="P:small GTPase-mediated signal transduction"/>
    <property type="evidence" value="ECO:0007669"/>
    <property type="project" value="InterPro"/>
</dbReference>
<evidence type="ECO:0000259" key="4">
    <source>
        <dbReference type="PROSITE" id="PS50212"/>
    </source>
</evidence>
<dbReference type="RefSeq" id="XP_029224857.1">
    <property type="nucleotide sequence ID" value="XM_029375070.1"/>
</dbReference>
<dbReference type="PANTHER" id="PTHR23113:SF99">
    <property type="entry name" value="RASGEF DOMAIN-CONTAINING PROTEIN"/>
    <property type="match status" value="1"/>
</dbReference>